<name>A0A8J6NBW6_9BACT</name>
<dbReference type="Pfam" id="PF04015">
    <property type="entry name" value="DUF362"/>
    <property type="match status" value="1"/>
</dbReference>
<protein>
    <submittedName>
        <fullName evidence="2">DUF362 domain-containing protein</fullName>
    </submittedName>
</protein>
<accession>A0A8J6NBW6</accession>
<reference evidence="2 3" key="1">
    <citation type="submission" date="2020-08" db="EMBL/GenBank/DDBJ databases">
        <title>Bridging the membrane lipid divide: bacteria of the FCB group superphylum have the potential to synthesize archaeal ether lipids.</title>
        <authorList>
            <person name="Villanueva L."/>
            <person name="Von Meijenfeldt F.A.B."/>
            <person name="Westbye A.B."/>
            <person name="Yadav S."/>
            <person name="Hopmans E.C."/>
            <person name="Dutilh B.E."/>
            <person name="Sinninghe Damste J.S."/>
        </authorList>
    </citation>
    <scope>NUCLEOTIDE SEQUENCE [LARGE SCALE GENOMIC DNA]</scope>
    <source>
        <strain evidence="2">NIOZ-UU81</strain>
    </source>
</reference>
<organism evidence="2 3">
    <name type="scientific">Candidatus Desulfatifera sulfidica</name>
    <dbReference type="NCBI Taxonomy" id="2841691"/>
    <lineage>
        <taxon>Bacteria</taxon>
        <taxon>Pseudomonadati</taxon>
        <taxon>Thermodesulfobacteriota</taxon>
        <taxon>Desulfobulbia</taxon>
        <taxon>Desulfobulbales</taxon>
        <taxon>Desulfobulbaceae</taxon>
        <taxon>Candidatus Desulfatifera</taxon>
    </lineage>
</organism>
<comment type="caution">
    <text evidence="2">The sequence shown here is derived from an EMBL/GenBank/DDBJ whole genome shotgun (WGS) entry which is preliminary data.</text>
</comment>
<evidence type="ECO:0000313" key="3">
    <source>
        <dbReference type="Proteomes" id="UP000599024"/>
    </source>
</evidence>
<proteinExistence type="predicted"/>
<dbReference type="InterPro" id="IPR007160">
    <property type="entry name" value="DUF362"/>
</dbReference>
<dbReference type="EMBL" id="JACNLK010000049">
    <property type="protein sequence ID" value="MBC8208700.1"/>
    <property type="molecule type" value="Genomic_DNA"/>
</dbReference>
<dbReference type="Proteomes" id="UP000599024">
    <property type="component" value="Unassembled WGS sequence"/>
</dbReference>
<gene>
    <name evidence="2" type="ORF">H8E79_05990</name>
</gene>
<sequence>MKIPVIIERCSSYKPDQLLPEVDRVLASLDWPVSLRGARIMLKPNLISARAPALACTRAEFVAAAAVWFLEHGCRVAVGDSPALGRARTVMEEHGILQALSGMDIDVVDFVTPRRCELARGVRVSVAAEALDCDLLVNLPKVKAHDQLYVTLAVKNLFGLVLGARKPWLHMRHGGTHACFAEILLSLVDLLPKQVVLADGVQVMTGHGPMWGTPFDLHCLAASVSPVALDTALLDLLELDPDRCPVHQAARRQGVPGSALQDLVFPRGAPAHFFGSGFEAPKRLVPVRFNPLRFMLGSLKRVVTTLKP</sequence>
<dbReference type="AlphaFoldDB" id="A0A8J6NBW6"/>
<evidence type="ECO:0000313" key="2">
    <source>
        <dbReference type="EMBL" id="MBC8208700.1"/>
    </source>
</evidence>
<evidence type="ECO:0000259" key="1">
    <source>
        <dbReference type="Pfam" id="PF04015"/>
    </source>
</evidence>
<feature type="domain" description="DUF362" evidence="1">
    <location>
        <begin position="40"/>
        <end position="234"/>
    </location>
</feature>